<gene>
    <name evidence="1" type="ORF">RIF23_14945</name>
</gene>
<sequence length="173" mass="19066">MDDLEPGTADLAAAWDREWTVELSFTGVPLADGADTAELTLGRFRAWYVEQRRELHARIDATASGAAAALGYALGELEDRVGTSGTLAEARVVRKSVEAHRAIRGYRGRLATLRDAARLMQESEAETRRLLNRPDAPEPLDVTSAGPVWNSAEVIFFRLRHMLRPRTRPAGAE</sequence>
<accession>A0ABU2H9R8</accession>
<organism evidence="1 2">
    <name type="scientific">Lipingzhangella rawalii</name>
    <dbReference type="NCBI Taxonomy" id="2055835"/>
    <lineage>
        <taxon>Bacteria</taxon>
        <taxon>Bacillati</taxon>
        <taxon>Actinomycetota</taxon>
        <taxon>Actinomycetes</taxon>
        <taxon>Streptosporangiales</taxon>
        <taxon>Nocardiopsidaceae</taxon>
        <taxon>Lipingzhangella</taxon>
    </lineage>
</organism>
<dbReference type="RefSeq" id="WP_310913136.1">
    <property type="nucleotide sequence ID" value="NZ_JAVLVT010000006.1"/>
</dbReference>
<name>A0ABU2H9R8_9ACTN</name>
<dbReference type="Proteomes" id="UP001250214">
    <property type="component" value="Unassembled WGS sequence"/>
</dbReference>
<evidence type="ECO:0000313" key="2">
    <source>
        <dbReference type="Proteomes" id="UP001250214"/>
    </source>
</evidence>
<reference evidence="2" key="1">
    <citation type="submission" date="2023-07" db="EMBL/GenBank/DDBJ databases">
        <title>Novel species in the genus Lipingzhangella isolated from Sambhar Salt Lake.</title>
        <authorList>
            <person name="Jiya N."/>
            <person name="Kajale S."/>
            <person name="Sharma A."/>
        </authorList>
    </citation>
    <scope>NUCLEOTIDE SEQUENCE [LARGE SCALE GENOMIC DNA]</scope>
    <source>
        <strain evidence="2">LS1_29</strain>
    </source>
</reference>
<protein>
    <submittedName>
        <fullName evidence="1">Uncharacterized protein</fullName>
    </submittedName>
</protein>
<dbReference type="EMBL" id="JAVLVT010000006">
    <property type="protein sequence ID" value="MDS1271590.1"/>
    <property type="molecule type" value="Genomic_DNA"/>
</dbReference>
<keyword evidence="2" id="KW-1185">Reference proteome</keyword>
<comment type="caution">
    <text evidence="1">The sequence shown here is derived from an EMBL/GenBank/DDBJ whole genome shotgun (WGS) entry which is preliminary data.</text>
</comment>
<proteinExistence type="predicted"/>
<evidence type="ECO:0000313" key="1">
    <source>
        <dbReference type="EMBL" id="MDS1271590.1"/>
    </source>
</evidence>